<keyword evidence="4" id="KW-1185">Reference proteome</keyword>
<dbReference type="GeneID" id="92207335"/>
<name>A0ABP0ZID5_9ASCO</name>
<dbReference type="Pfam" id="PF23436">
    <property type="entry name" value="RabGap-TBC_2"/>
    <property type="match status" value="1"/>
</dbReference>
<protein>
    <recommendedName>
        <fullName evidence="2">Rab-GAP TBC domain-containing protein</fullName>
    </recommendedName>
</protein>
<keyword evidence="1" id="KW-0175">Coiled coil</keyword>
<evidence type="ECO:0000313" key="3">
    <source>
        <dbReference type="EMBL" id="CAK9437761.1"/>
    </source>
</evidence>
<evidence type="ECO:0000313" key="4">
    <source>
        <dbReference type="Proteomes" id="UP001497383"/>
    </source>
</evidence>
<feature type="domain" description="Rab-GAP TBC" evidence="2">
    <location>
        <begin position="223"/>
        <end position="310"/>
    </location>
</feature>
<sequence>METGSPPLPPRGQHNEIVLDTTLSQDPSVGAQASNLQHFKFKANDSLSCISLMRQAELCRSTLMNNCYNILSIEARHSNLSEDGTFWGKFINDYSDETIRNGDIAALEEEILAGIPAAAAGNNGDGGDNNLRAAVYEKVLDIKYNFSTIRDLQRYVKEGPGSSGEDQVNQLELLIKESGGAEFNSTLRFFLMSVYELISSFPQPQKFFVLLKMYQWYILLRQDEFVYKVNRGLEDSLGESFPHFSSQGINWSAYYKEMVPVLMVSPLILDLVVFEGADFILRLIVWLFTKSQDKLLKLHGDDMLDYVRTDEFFGAMNGNLSEILELDLPVVLYENEFYLMSANSLSNNRNELSNLKDIRDELTVKISETKRKIDELQLTHTEIAGQSTQFTSDLESARQENLRLNEEKTSLQKRYENLTMKENLANTIQANKEFFQRNEDLKLQVEKLRKSVEQKKVKLAKVGV</sequence>
<gene>
    <name evidence="3" type="ORF">LODBEIA_P21390</name>
</gene>
<proteinExistence type="predicted"/>
<dbReference type="Proteomes" id="UP001497383">
    <property type="component" value="Chromosome 3"/>
</dbReference>
<reference evidence="3 4" key="1">
    <citation type="submission" date="2024-03" db="EMBL/GenBank/DDBJ databases">
        <authorList>
            <person name="Brejova B."/>
        </authorList>
    </citation>
    <scope>NUCLEOTIDE SEQUENCE [LARGE SCALE GENOMIC DNA]</scope>
    <source>
        <strain evidence="3 4">CBS 14171</strain>
    </source>
</reference>
<dbReference type="EMBL" id="OZ022407">
    <property type="protein sequence ID" value="CAK9437761.1"/>
    <property type="molecule type" value="Genomic_DNA"/>
</dbReference>
<organism evidence="3 4">
    <name type="scientific">Lodderomyces beijingensis</name>
    <dbReference type="NCBI Taxonomy" id="1775926"/>
    <lineage>
        <taxon>Eukaryota</taxon>
        <taxon>Fungi</taxon>
        <taxon>Dikarya</taxon>
        <taxon>Ascomycota</taxon>
        <taxon>Saccharomycotina</taxon>
        <taxon>Pichiomycetes</taxon>
        <taxon>Debaryomycetaceae</taxon>
        <taxon>Candida/Lodderomyces clade</taxon>
        <taxon>Lodderomyces</taxon>
    </lineage>
</organism>
<dbReference type="RefSeq" id="XP_066829077.1">
    <property type="nucleotide sequence ID" value="XM_066972105.1"/>
</dbReference>
<evidence type="ECO:0000256" key="1">
    <source>
        <dbReference type="SAM" id="Coils"/>
    </source>
</evidence>
<evidence type="ECO:0000259" key="2">
    <source>
        <dbReference type="Pfam" id="PF23436"/>
    </source>
</evidence>
<accession>A0ABP0ZID5</accession>
<dbReference type="InterPro" id="IPR000195">
    <property type="entry name" value="Rab-GAP-TBC_dom"/>
</dbReference>
<feature type="coiled-coil region" evidence="1">
    <location>
        <begin position="345"/>
        <end position="458"/>
    </location>
</feature>